<dbReference type="Gene3D" id="3.40.50.150">
    <property type="entry name" value="Vaccinia Virus protein VP39"/>
    <property type="match status" value="1"/>
</dbReference>
<dbReference type="PANTHER" id="PTHR45875:SF1">
    <property type="entry name" value="METHYLTRANSFERASE N6AMT1"/>
    <property type="match status" value="1"/>
</dbReference>
<evidence type="ECO:0000256" key="4">
    <source>
        <dbReference type="SAM" id="MobiDB-lite"/>
    </source>
</evidence>
<keyword evidence="3" id="KW-0949">S-adenosyl-L-methionine</keyword>
<dbReference type="PANTHER" id="PTHR45875">
    <property type="entry name" value="METHYLTRANSFERASE N6AMT1"/>
    <property type="match status" value="1"/>
</dbReference>
<keyword evidence="2 6" id="KW-0808">Transferase</keyword>
<accession>A0A3R8WXJ6</accession>
<dbReference type="RefSeq" id="WP_037660963.1">
    <property type="nucleotide sequence ID" value="NZ_CP051006.1"/>
</dbReference>
<dbReference type="Pfam" id="PF13649">
    <property type="entry name" value="Methyltransf_25"/>
    <property type="match status" value="1"/>
</dbReference>
<proteinExistence type="predicted"/>
<keyword evidence="1 6" id="KW-0489">Methyltransferase</keyword>
<dbReference type="InterPro" id="IPR052190">
    <property type="entry name" value="Euk-Arch_PrmC-MTase"/>
</dbReference>
<evidence type="ECO:0000256" key="2">
    <source>
        <dbReference type="ARBA" id="ARBA00022679"/>
    </source>
</evidence>
<sequence length="238" mass="26467">MTERTSYERSLERSRAASSRPDRPDTFTMAGLEWDLLADVFAPPFSRTTETAMDILGLTGTEAPLLRPGGSFLEVGSGTGIIAVMAALRGAARVVATDINARAVENTRRNAGRHGVGDRLRAVHSDLFAALDADDRFDCVYWHSNFVLAPDDYRYRGDHERAYVDTGYRAHERYLVEAPLRLTSGGRALLQFSDRGDLPRLTALATAHDRRLKVLRRHSFPEGTETLEHILLEIQVAT</sequence>
<evidence type="ECO:0000256" key="3">
    <source>
        <dbReference type="ARBA" id="ARBA00022691"/>
    </source>
</evidence>
<dbReference type="Proteomes" id="UP000276379">
    <property type="component" value="Unassembled WGS sequence"/>
</dbReference>
<dbReference type="InterPro" id="IPR029063">
    <property type="entry name" value="SAM-dependent_MTases_sf"/>
</dbReference>
<organism evidence="6 7">
    <name type="scientific">Streptomyces griseofuscus</name>
    <dbReference type="NCBI Taxonomy" id="146922"/>
    <lineage>
        <taxon>Bacteria</taxon>
        <taxon>Bacillati</taxon>
        <taxon>Actinomycetota</taxon>
        <taxon>Actinomycetes</taxon>
        <taxon>Kitasatosporales</taxon>
        <taxon>Streptomycetaceae</taxon>
        <taxon>Streptomyces</taxon>
    </lineage>
</organism>
<evidence type="ECO:0000256" key="1">
    <source>
        <dbReference type="ARBA" id="ARBA00022603"/>
    </source>
</evidence>
<dbReference type="AlphaFoldDB" id="A0A3R8WXJ6"/>
<protein>
    <submittedName>
        <fullName evidence="6">Methyltransferase domain-containing protein</fullName>
    </submittedName>
</protein>
<evidence type="ECO:0000313" key="6">
    <source>
        <dbReference type="EMBL" id="RRQ88757.1"/>
    </source>
</evidence>
<dbReference type="InterPro" id="IPR041698">
    <property type="entry name" value="Methyltransf_25"/>
</dbReference>
<dbReference type="GO" id="GO:0008757">
    <property type="term" value="F:S-adenosylmethionine-dependent methyltransferase activity"/>
    <property type="evidence" value="ECO:0007669"/>
    <property type="project" value="TreeGrafter"/>
</dbReference>
<dbReference type="GeneID" id="91466188"/>
<dbReference type="CDD" id="cd02440">
    <property type="entry name" value="AdoMet_MTases"/>
    <property type="match status" value="1"/>
</dbReference>
<name>A0A3R8WXJ6_9ACTN</name>
<gene>
    <name evidence="6" type="ORF">CQW44_06430</name>
</gene>
<evidence type="ECO:0000259" key="5">
    <source>
        <dbReference type="Pfam" id="PF13649"/>
    </source>
</evidence>
<dbReference type="GO" id="GO:0032259">
    <property type="term" value="P:methylation"/>
    <property type="evidence" value="ECO:0007669"/>
    <property type="project" value="UniProtKB-KW"/>
</dbReference>
<feature type="region of interest" description="Disordered" evidence="4">
    <location>
        <begin position="1"/>
        <end position="24"/>
    </location>
</feature>
<comment type="caution">
    <text evidence="6">The sequence shown here is derived from an EMBL/GenBank/DDBJ whole genome shotgun (WGS) entry which is preliminary data.</text>
</comment>
<dbReference type="GO" id="GO:0035657">
    <property type="term" value="C:eRF1 methyltransferase complex"/>
    <property type="evidence" value="ECO:0007669"/>
    <property type="project" value="TreeGrafter"/>
</dbReference>
<dbReference type="SUPFAM" id="SSF53335">
    <property type="entry name" value="S-adenosyl-L-methionine-dependent methyltransferases"/>
    <property type="match status" value="1"/>
</dbReference>
<evidence type="ECO:0000313" key="7">
    <source>
        <dbReference type="Proteomes" id="UP000276379"/>
    </source>
</evidence>
<reference evidence="6 7" key="1">
    <citation type="submission" date="2017-10" db="EMBL/GenBank/DDBJ databases">
        <title>Draft genome of actinobacteria isolated from guarana (Paullinia cupana (Mart.) Ducke.</title>
        <authorList>
            <person name="Siqueira K.A."/>
            <person name="Liotti R.G."/>
            <person name="Mendes T.A."/>
            <person name="Soares M.A."/>
        </authorList>
    </citation>
    <scope>NUCLEOTIDE SEQUENCE [LARGE SCALE GENOMIC DNA]</scope>
    <source>
        <strain evidence="6 7">199</strain>
    </source>
</reference>
<keyword evidence="7" id="KW-1185">Reference proteome</keyword>
<dbReference type="GO" id="GO:0008276">
    <property type="term" value="F:protein methyltransferase activity"/>
    <property type="evidence" value="ECO:0007669"/>
    <property type="project" value="TreeGrafter"/>
</dbReference>
<feature type="domain" description="Methyltransferase" evidence="5">
    <location>
        <begin position="73"/>
        <end position="151"/>
    </location>
</feature>
<dbReference type="EMBL" id="PDES01000002">
    <property type="protein sequence ID" value="RRQ88757.1"/>
    <property type="molecule type" value="Genomic_DNA"/>
</dbReference>